<comment type="caution">
    <text evidence="2">The sequence shown here is derived from an EMBL/GenBank/DDBJ whole genome shotgun (WGS) entry which is preliminary data.</text>
</comment>
<dbReference type="Proteomes" id="UP001213000">
    <property type="component" value="Unassembled WGS sequence"/>
</dbReference>
<keyword evidence="3" id="KW-1185">Reference proteome</keyword>
<evidence type="ECO:0000313" key="2">
    <source>
        <dbReference type="EMBL" id="KAJ3555135.1"/>
    </source>
</evidence>
<dbReference type="AlphaFoldDB" id="A0AAD5YQ61"/>
<protein>
    <submittedName>
        <fullName evidence="2">Uncharacterized protein</fullName>
    </submittedName>
</protein>
<gene>
    <name evidence="2" type="ORF">NP233_g12279</name>
</gene>
<proteinExistence type="predicted"/>
<evidence type="ECO:0000256" key="1">
    <source>
        <dbReference type="SAM" id="MobiDB-lite"/>
    </source>
</evidence>
<sequence>MMIFSFSLFVYFPKTIYDAAITLSCLIMELRVIIVERLRRGDFTIPDAYLGFLALLVELSRGFHGVHRGHGHLRLSDEVSGEGEAAEDGEEGEMDDEEAGGEEEVGDEADDEEVETGDEAGGEEAGDEEERVEYWVERERVWREVQEGEKEKVGEEQDDGKWEDVEEIFIEEPKEIRALVLTETLVG</sequence>
<reference evidence="2" key="1">
    <citation type="submission" date="2022-07" db="EMBL/GenBank/DDBJ databases">
        <title>Genome Sequence of Leucocoprinus birnbaumii.</title>
        <authorList>
            <person name="Buettner E."/>
        </authorList>
    </citation>
    <scope>NUCLEOTIDE SEQUENCE</scope>
    <source>
        <strain evidence="2">VT141</strain>
    </source>
</reference>
<feature type="region of interest" description="Disordered" evidence="1">
    <location>
        <begin position="74"/>
        <end position="132"/>
    </location>
</feature>
<dbReference type="EMBL" id="JANIEX010001715">
    <property type="protein sequence ID" value="KAJ3555135.1"/>
    <property type="molecule type" value="Genomic_DNA"/>
</dbReference>
<organism evidence="2 3">
    <name type="scientific">Leucocoprinus birnbaumii</name>
    <dbReference type="NCBI Taxonomy" id="56174"/>
    <lineage>
        <taxon>Eukaryota</taxon>
        <taxon>Fungi</taxon>
        <taxon>Dikarya</taxon>
        <taxon>Basidiomycota</taxon>
        <taxon>Agaricomycotina</taxon>
        <taxon>Agaricomycetes</taxon>
        <taxon>Agaricomycetidae</taxon>
        <taxon>Agaricales</taxon>
        <taxon>Agaricineae</taxon>
        <taxon>Agaricaceae</taxon>
        <taxon>Leucocoprinus</taxon>
    </lineage>
</organism>
<evidence type="ECO:0000313" key="3">
    <source>
        <dbReference type="Proteomes" id="UP001213000"/>
    </source>
</evidence>
<name>A0AAD5YQ61_9AGAR</name>
<feature type="compositionally biased region" description="Acidic residues" evidence="1">
    <location>
        <begin position="79"/>
        <end position="131"/>
    </location>
</feature>
<accession>A0AAD5YQ61</accession>